<dbReference type="Pfam" id="PF13366">
    <property type="entry name" value="PDDEXK_3"/>
    <property type="match status" value="1"/>
</dbReference>
<dbReference type="AlphaFoldDB" id="A0A9D7ICX4"/>
<reference evidence="1" key="1">
    <citation type="submission" date="2020-10" db="EMBL/GenBank/DDBJ databases">
        <title>Connecting structure to function with the recovery of over 1000 high-quality activated sludge metagenome-assembled genomes encoding full-length rRNA genes using long-read sequencing.</title>
        <authorList>
            <person name="Singleton C.M."/>
            <person name="Petriglieri F."/>
            <person name="Kristensen J.M."/>
            <person name="Kirkegaard R.H."/>
            <person name="Michaelsen T.Y."/>
            <person name="Andersen M.H."/>
            <person name="Karst S.M."/>
            <person name="Dueholm M.S."/>
            <person name="Nielsen P.H."/>
            <person name="Albertsen M."/>
        </authorList>
    </citation>
    <scope>NUCLEOTIDE SEQUENCE</scope>
    <source>
        <strain evidence="1">EsbW_18-Q3-R4-48_MAXAC.044</strain>
    </source>
</reference>
<dbReference type="InterPro" id="IPR026350">
    <property type="entry name" value="GxxExxY"/>
</dbReference>
<name>A0A9D7ICX4_9RHOO</name>
<dbReference type="Gene3D" id="3.90.320.10">
    <property type="match status" value="1"/>
</dbReference>
<dbReference type="InterPro" id="IPR011604">
    <property type="entry name" value="PDDEXK-like_dom_sf"/>
</dbReference>
<organism evidence="1 2">
    <name type="scientific">Candidatus Propionivibrio dominans</name>
    <dbReference type="NCBI Taxonomy" id="2954373"/>
    <lineage>
        <taxon>Bacteria</taxon>
        <taxon>Pseudomonadati</taxon>
        <taxon>Pseudomonadota</taxon>
        <taxon>Betaproteobacteria</taxon>
        <taxon>Rhodocyclales</taxon>
        <taxon>Rhodocyclaceae</taxon>
        <taxon>Propionivibrio</taxon>
    </lineage>
</organism>
<dbReference type="EMBL" id="JADJNC010000015">
    <property type="protein sequence ID" value="MBK7423470.1"/>
    <property type="molecule type" value="Genomic_DNA"/>
</dbReference>
<proteinExistence type="predicted"/>
<dbReference type="Proteomes" id="UP000886602">
    <property type="component" value="Unassembled WGS sequence"/>
</dbReference>
<sequence length="125" mass="14017">MLDCSEDLIASVLDCAFEVHRELGPGLLESVYEYAMAVELAEKHIAFERQVAIDVVYKGRSLGLGSRADIVVDGRLLVELKAVDALSPYHLAQTMTYLRLLKLKRGLLLNFNKRLMKEGIKRVAL</sequence>
<dbReference type="NCBIfam" id="TIGR04256">
    <property type="entry name" value="GxxExxY"/>
    <property type="match status" value="1"/>
</dbReference>
<gene>
    <name evidence="1" type="ORF">IPJ48_10425</name>
</gene>
<comment type="caution">
    <text evidence="1">The sequence shown here is derived from an EMBL/GenBank/DDBJ whole genome shotgun (WGS) entry which is preliminary data.</text>
</comment>
<accession>A0A9D7ICX4</accession>
<evidence type="ECO:0000313" key="2">
    <source>
        <dbReference type="Proteomes" id="UP000886602"/>
    </source>
</evidence>
<evidence type="ECO:0000313" key="1">
    <source>
        <dbReference type="EMBL" id="MBK7423470.1"/>
    </source>
</evidence>
<protein>
    <submittedName>
        <fullName evidence="1">GxxExxY protein</fullName>
    </submittedName>
</protein>